<dbReference type="OrthoDB" id="64846at2157"/>
<reference evidence="1" key="1">
    <citation type="submission" date="2009-10" db="EMBL/GenBank/DDBJ databases">
        <title>Complete sequence of chromosome of Methanocaldococcus vulcanius M7.</title>
        <authorList>
            <consortium name="US DOE Joint Genome Institute"/>
            <person name="Lucas S."/>
            <person name="Copeland A."/>
            <person name="Lapidus A."/>
            <person name="Glavina del Rio T."/>
            <person name="Dalin E."/>
            <person name="Tice H."/>
            <person name="Bruce D."/>
            <person name="Goodwin L."/>
            <person name="Pitluck S."/>
            <person name="Lcollab F.I."/>
            <person name="Brettin T."/>
            <person name="Detter J.C."/>
            <person name="Han C."/>
            <person name="Tapia R."/>
            <person name="Kuske C.R."/>
            <person name="Schmutz J."/>
            <person name="Larimer F."/>
            <person name="Land M."/>
            <person name="Hauser L."/>
            <person name="Kyrpides N."/>
            <person name="Ovchinikova G."/>
            <person name="Sieprawska-Lupa M."/>
            <person name="Whitman W.B."/>
            <person name="Woyke T."/>
        </authorList>
    </citation>
    <scope>NUCLEOTIDE SEQUENCE [LARGE SCALE GENOMIC DNA]</scope>
    <source>
        <strain evidence="1">M7</strain>
    </source>
</reference>
<dbReference type="eggNOG" id="arCOG05023">
    <property type="taxonomic scope" value="Archaea"/>
</dbReference>
<gene>
    <name evidence="1" type="ordered locus">Metvu_1051</name>
</gene>
<dbReference type="EMBL" id="CP001787">
    <property type="protein sequence ID" value="ACX72909.1"/>
    <property type="molecule type" value="Genomic_DNA"/>
</dbReference>
<protein>
    <submittedName>
        <fullName evidence="1">Uncharacterized protein</fullName>
    </submittedName>
</protein>
<dbReference type="GeneID" id="8513389"/>
<evidence type="ECO:0000313" key="2">
    <source>
        <dbReference type="Proteomes" id="UP000002063"/>
    </source>
</evidence>
<evidence type="ECO:0000313" key="1">
    <source>
        <dbReference type="EMBL" id="ACX72909.1"/>
    </source>
</evidence>
<dbReference type="Proteomes" id="UP000002063">
    <property type="component" value="Chromosome"/>
</dbReference>
<dbReference type="AlphaFoldDB" id="C9RH57"/>
<dbReference type="KEGG" id="mvu:Metvu_1051"/>
<sequence length="304" mass="34990">MEKIYSKFGGIDDLKKIISGLSKFTGVIRIDNAFLYYIDSKLISSKIGNEEKSLEDIFSEIPDNFIIEIYKGSEEEVRYAIKNFKPENSIIEVSKLSLISKNGVVLNTYSDIFEYIDGFVRAIFIPKRFKNEKGVVIYKNNKEIFAIYFGKRILYGKKAISKLKTTFAVSEIIAKIEKIRKSELEEIISKYPDGMLVFWDSFKDLIDKIISSKVPKILKNTSLVEALSCGSTLLLKIEGSETGYIVSKSGKPIYAFLNDYDGEKSYRLLKSLCIVEDVIYYVYDLSKEEYEMFKEFKENKIPKI</sequence>
<organism evidence="1 2">
    <name type="scientific">Methanocaldococcus vulcanius (strain ATCC 700851 / DSM 12094 / M7)</name>
    <name type="common">Methanococcus vulcanius</name>
    <dbReference type="NCBI Taxonomy" id="579137"/>
    <lineage>
        <taxon>Archaea</taxon>
        <taxon>Methanobacteriati</taxon>
        <taxon>Methanobacteriota</taxon>
        <taxon>Methanomada group</taxon>
        <taxon>Methanococci</taxon>
        <taxon>Methanococcales</taxon>
        <taxon>Methanocaldococcaceae</taxon>
        <taxon>Methanocaldococcus</taxon>
    </lineage>
</organism>
<accession>C9RH57</accession>
<proteinExistence type="predicted"/>
<name>C9RH57_METVM</name>
<dbReference type="HOGENOM" id="CLU_878828_0_0_2"/>
<keyword evidence="2" id="KW-1185">Reference proteome</keyword>
<dbReference type="RefSeq" id="WP_015733129.1">
    <property type="nucleotide sequence ID" value="NC_013407.1"/>
</dbReference>